<reference evidence="1" key="1">
    <citation type="submission" date="2021-06" db="EMBL/GenBank/DDBJ databases">
        <authorList>
            <person name="Hodson N. C."/>
            <person name="Mongue J. A."/>
            <person name="Jaron S. K."/>
        </authorList>
    </citation>
    <scope>NUCLEOTIDE SEQUENCE</scope>
</reference>
<feature type="non-terminal residue" evidence="1">
    <location>
        <position position="1"/>
    </location>
</feature>
<proteinExistence type="predicted"/>
<name>A0A8J2L4S8_9HEXA</name>
<dbReference type="Proteomes" id="UP000708208">
    <property type="component" value="Unassembled WGS sequence"/>
</dbReference>
<gene>
    <name evidence="1" type="ORF">AFUS01_LOCUS37852</name>
</gene>
<protein>
    <submittedName>
        <fullName evidence="1">Uncharacterized protein</fullName>
    </submittedName>
</protein>
<evidence type="ECO:0000313" key="1">
    <source>
        <dbReference type="EMBL" id="CAG7827896.1"/>
    </source>
</evidence>
<organism evidence="1 2">
    <name type="scientific">Allacma fusca</name>
    <dbReference type="NCBI Taxonomy" id="39272"/>
    <lineage>
        <taxon>Eukaryota</taxon>
        <taxon>Metazoa</taxon>
        <taxon>Ecdysozoa</taxon>
        <taxon>Arthropoda</taxon>
        <taxon>Hexapoda</taxon>
        <taxon>Collembola</taxon>
        <taxon>Symphypleona</taxon>
        <taxon>Sminthuridae</taxon>
        <taxon>Allacma</taxon>
    </lineage>
</organism>
<dbReference type="EMBL" id="CAJVCH010545275">
    <property type="protein sequence ID" value="CAG7827896.1"/>
    <property type="molecule type" value="Genomic_DNA"/>
</dbReference>
<keyword evidence="2" id="KW-1185">Reference proteome</keyword>
<comment type="caution">
    <text evidence="1">The sequence shown here is derived from an EMBL/GenBank/DDBJ whole genome shotgun (WGS) entry which is preliminary data.</text>
</comment>
<evidence type="ECO:0000313" key="2">
    <source>
        <dbReference type="Proteomes" id="UP000708208"/>
    </source>
</evidence>
<accession>A0A8J2L4S8</accession>
<sequence>MFHQHDPDDISDPLFFFELGKTEGTGLNVIKTVVLNPDDTFKVTATGANVTGLFPVDINGSVANLNNLLSRVETMNVCSGIVGFESCRYIKGGKKLENNWRSERC</sequence>
<dbReference type="AlphaFoldDB" id="A0A8J2L4S8"/>